<reference evidence="1 2" key="1">
    <citation type="journal article" date="2018" name="Nat. Genet.">
        <title>The Rosa genome provides new insights in the design of modern roses.</title>
        <authorList>
            <person name="Bendahmane M."/>
        </authorList>
    </citation>
    <scope>NUCLEOTIDE SEQUENCE [LARGE SCALE GENOMIC DNA]</scope>
    <source>
        <strain evidence="2">cv. Old Blush</strain>
    </source>
</reference>
<dbReference type="Gramene" id="PRQ57342">
    <property type="protein sequence ID" value="PRQ57342"/>
    <property type="gene ID" value="RchiOBHm_Chr1g0347271"/>
</dbReference>
<dbReference type="EMBL" id="PDCK01000039">
    <property type="protein sequence ID" value="PRQ57342.1"/>
    <property type="molecule type" value="Genomic_DNA"/>
</dbReference>
<gene>
    <name evidence="1" type="ORF">RchiOBHm_Chr1g0347271</name>
</gene>
<keyword evidence="2" id="KW-1185">Reference proteome</keyword>
<comment type="caution">
    <text evidence="1">The sequence shown here is derived from an EMBL/GenBank/DDBJ whole genome shotgun (WGS) entry which is preliminary data.</text>
</comment>
<sequence length="63" mass="7099">MSDWFSVVSVSVKVQGVRYKRAQDKSIYVCFGEAFSDQGFCELPSNGYVNDVYNCARYQGLGE</sequence>
<protein>
    <submittedName>
        <fullName evidence="1">Uncharacterized protein</fullName>
    </submittedName>
</protein>
<proteinExistence type="predicted"/>
<evidence type="ECO:0000313" key="2">
    <source>
        <dbReference type="Proteomes" id="UP000238479"/>
    </source>
</evidence>
<organism evidence="1 2">
    <name type="scientific">Rosa chinensis</name>
    <name type="common">China rose</name>
    <dbReference type="NCBI Taxonomy" id="74649"/>
    <lineage>
        <taxon>Eukaryota</taxon>
        <taxon>Viridiplantae</taxon>
        <taxon>Streptophyta</taxon>
        <taxon>Embryophyta</taxon>
        <taxon>Tracheophyta</taxon>
        <taxon>Spermatophyta</taxon>
        <taxon>Magnoliopsida</taxon>
        <taxon>eudicotyledons</taxon>
        <taxon>Gunneridae</taxon>
        <taxon>Pentapetalae</taxon>
        <taxon>rosids</taxon>
        <taxon>fabids</taxon>
        <taxon>Rosales</taxon>
        <taxon>Rosaceae</taxon>
        <taxon>Rosoideae</taxon>
        <taxon>Rosoideae incertae sedis</taxon>
        <taxon>Rosa</taxon>
    </lineage>
</organism>
<dbReference type="AlphaFoldDB" id="A0A2P6SF84"/>
<dbReference type="Proteomes" id="UP000238479">
    <property type="component" value="Chromosome 1"/>
</dbReference>
<name>A0A2P6SF84_ROSCH</name>
<evidence type="ECO:0000313" key="1">
    <source>
        <dbReference type="EMBL" id="PRQ57342.1"/>
    </source>
</evidence>
<accession>A0A2P6SF84</accession>